<dbReference type="SUPFAM" id="SSF161070">
    <property type="entry name" value="SNF-like"/>
    <property type="match status" value="1"/>
</dbReference>
<feature type="binding site" evidence="8">
    <location>
        <position position="82"/>
    </location>
    <ligand>
        <name>Na(+)</name>
        <dbReference type="ChEBI" id="CHEBI:29101"/>
        <label>1</label>
    </ligand>
</feature>
<dbReference type="EMBL" id="OB660126">
    <property type="protein sequence ID" value="CAD7222937.1"/>
    <property type="molecule type" value="Genomic_DNA"/>
</dbReference>
<evidence type="ECO:0000256" key="5">
    <source>
        <dbReference type="ARBA" id="ARBA00022847"/>
    </source>
</evidence>
<sequence length="651" mass="72054">MQTEKKVNSESEKVQMSRMTNGTKEPNDSAGSETSVEAAPKVVSQTSSANVSVSIKEGDASQTRGTWTGRLDFLLACVSYAVGLGNIWRFPYYCFKNGGGTFLLAYLVCVFCLGIPIFFLEISMGQYFTLSNIRVLEKVAPIFKGAGLASQVMVAWINTYYNVITAWAIAYLVQSALHISELPWKSCTGEYWETSSCYDPQSTTNFSNESVPIVEEFWENRILQMTDGIENIGGLQWELVGFLFLAWAITYFIIWKGLHSSGKILWITATFPYFILFILFFRGITLEGAMSGLYFYLVPDPVHILSPSTWLDAGSQVCYSYGIAIGTLYVMGSYNDRSYNCQRDAFLVGSINSGTSLFGGLVTFSILGHMAHNRGVDVADVVSSGPGLAFLTYPEVASSLPGGSLWSILFFLMLLCLGIDTAFCMVDGFVTSLADLWPRQLHARRKLFAFVTCFLFFLCGIPQVTRGGVYLFAIIDSYGAAGIALMVIGLCQNIALAWVFGVDEVNGLIEEMLGKRPHRAWGICWKYLGPALMTLIAVFFCLNHEPISYESSNYGTYQYPVWARVLCWVMAATSVSCIPGYALYFVLTTPLPWREAIKHGCTPKPCVKNYRMTPRQSMVQVSNPILVAQNTSSSRSNGSAENDDAKEQSKN</sequence>
<evidence type="ECO:0000256" key="9">
    <source>
        <dbReference type="PIRSR" id="PIRSR600175-2"/>
    </source>
</evidence>
<keyword evidence="5 10" id="KW-0769">Symport</keyword>
<feature type="transmembrane region" description="Helical" evidence="12">
    <location>
        <begin position="477"/>
        <end position="502"/>
    </location>
</feature>
<dbReference type="InterPro" id="IPR037272">
    <property type="entry name" value="SNS_sf"/>
</dbReference>
<name>A0A7R8W1A3_9CRUS</name>
<dbReference type="AlphaFoldDB" id="A0A7R8W1A3"/>
<feature type="transmembrane region" description="Helical" evidence="12">
    <location>
        <begin position="71"/>
        <end position="90"/>
    </location>
</feature>
<evidence type="ECO:0000256" key="4">
    <source>
        <dbReference type="ARBA" id="ARBA00022692"/>
    </source>
</evidence>
<feature type="binding site" evidence="8">
    <location>
        <position position="86"/>
    </location>
    <ligand>
        <name>Na(+)</name>
        <dbReference type="ChEBI" id="CHEBI:29101"/>
        <label>1</label>
    </ligand>
</feature>
<dbReference type="OrthoDB" id="6581954at2759"/>
<evidence type="ECO:0000256" key="3">
    <source>
        <dbReference type="ARBA" id="ARBA00022448"/>
    </source>
</evidence>
<feature type="disulfide bond" evidence="9">
    <location>
        <begin position="187"/>
        <end position="197"/>
    </location>
</feature>
<comment type="subcellular location">
    <subcellularLocation>
        <location evidence="1">Membrane</location>
        <topology evidence="1">Multi-pass membrane protein</topology>
    </subcellularLocation>
</comment>
<feature type="compositionally biased region" description="Basic and acidic residues" evidence="11">
    <location>
        <begin position="1"/>
        <end position="15"/>
    </location>
</feature>
<feature type="transmembrane region" description="Helical" evidence="12">
    <location>
        <begin position="239"/>
        <end position="258"/>
    </location>
</feature>
<dbReference type="GO" id="GO:0035725">
    <property type="term" value="P:sodium ion transmembrane transport"/>
    <property type="evidence" value="ECO:0007669"/>
    <property type="project" value="TreeGrafter"/>
</dbReference>
<feature type="transmembrane region" description="Helical" evidence="12">
    <location>
        <begin position="523"/>
        <end position="542"/>
    </location>
</feature>
<protein>
    <recommendedName>
        <fullName evidence="10">Transporter</fullName>
    </recommendedName>
</protein>
<organism evidence="13">
    <name type="scientific">Cyprideis torosa</name>
    <dbReference type="NCBI Taxonomy" id="163714"/>
    <lineage>
        <taxon>Eukaryota</taxon>
        <taxon>Metazoa</taxon>
        <taxon>Ecdysozoa</taxon>
        <taxon>Arthropoda</taxon>
        <taxon>Crustacea</taxon>
        <taxon>Oligostraca</taxon>
        <taxon>Ostracoda</taxon>
        <taxon>Podocopa</taxon>
        <taxon>Podocopida</taxon>
        <taxon>Cytherocopina</taxon>
        <taxon>Cytheroidea</taxon>
        <taxon>Cytherideidae</taxon>
        <taxon>Cyprideis</taxon>
    </lineage>
</organism>
<feature type="transmembrane region" description="Helical" evidence="12">
    <location>
        <begin position="317"/>
        <end position="334"/>
    </location>
</feature>
<dbReference type="InterPro" id="IPR000175">
    <property type="entry name" value="Na/ntran_symport"/>
</dbReference>
<evidence type="ECO:0000256" key="7">
    <source>
        <dbReference type="ARBA" id="ARBA00023136"/>
    </source>
</evidence>
<feature type="transmembrane region" description="Helical" evidence="12">
    <location>
        <begin position="562"/>
        <end position="587"/>
    </location>
</feature>
<comment type="similarity">
    <text evidence="2 10">Belongs to the sodium:neurotransmitter symporter (SNF) (TC 2.A.22) family.</text>
</comment>
<dbReference type="PROSITE" id="PS00610">
    <property type="entry name" value="NA_NEUROTRAN_SYMP_1"/>
    <property type="match status" value="1"/>
</dbReference>
<proteinExistence type="inferred from homology"/>
<feature type="binding site" evidence="8">
    <location>
        <position position="81"/>
    </location>
    <ligand>
        <name>Na(+)</name>
        <dbReference type="ChEBI" id="CHEBI:29101"/>
        <label>1</label>
    </ligand>
</feature>
<keyword evidence="7 12" id="KW-0472">Membrane</keyword>
<feature type="binding site" evidence="8">
    <location>
        <position position="420"/>
    </location>
    <ligand>
        <name>Na(+)</name>
        <dbReference type="ChEBI" id="CHEBI:29101"/>
        <label>1</label>
    </ligand>
</feature>
<dbReference type="GO" id="GO:0046872">
    <property type="term" value="F:metal ion binding"/>
    <property type="evidence" value="ECO:0007669"/>
    <property type="project" value="UniProtKB-KW"/>
</dbReference>
<feature type="transmembrane region" description="Helical" evidence="12">
    <location>
        <begin position="102"/>
        <end position="120"/>
    </location>
</feature>
<dbReference type="NCBIfam" id="NF037979">
    <property type="entry name" value="Na_transp"/>
    <property type="match status" value="1"/>
</dbReference>
<keyword evidence="9" id="KW-1015">Disulfide bond</keyword>
<feature type="compositionally biased region" description="Polar residues" evidence="11">
    <location>
        <begin position="17"/>
        <end position="35"/>
    </location>
</feature>
<accession>A0A7R8W1A3</accession>
<evidence type="ECO:0000256" key="10">
    <source>
        <dbReference type="RuleBase" id="RU003732"/>
    </source>
</evidence>
<feature type="transmembrane region" description="Helical" evidence="12">
    <location>
        <begin position="405"/>
        <end position="426"/>
    </location>
</feature>
<keyword evidence="4 10" id="KW-0812">Transmembrane</keyword>
<evidence type="ECO:0000256" key="2">
    <source>
        <dbReference type="ARBA" id="ARBA00006459"/>
    </source>
</evidence>
<evidence type="ECO:0000256" key="8">
    <source>
        <dbReference type="PIRSR" id="PIRSR600175-1"/>
    </source>
</evidence>
<evidence type="ECO:0000256" key="12">
    <source>
        <dbReference type="SAM" id="Phobius"/>
    </source>
</evidence>
<dbReference type="PANTHER" id="PTHR11616:SF254">
    <property type="entry name" value="TRANSPORTER"/>
    <property type="match status" value="1"/>
</dbReference>
<feature type="transmembrane region" description="Helical" evidence="12">
    <location>
        <begin position="346"/>
        <end position="367"/>
    </location>
</feature>
<evidence type="ECO:0000313" key="13">
    <source>
        <dbReference type="EMBL" id="CAD7222937.1"/>
    </source>
</evidence>
<keyword evidence="6 12" id="KW-1133">Transmembrane helix</keyword>
<dbReference type="GO" id="GO:0006865">
    <property type="term" value="P:amino acid transport"/>
    <property type="evidence" value="ECO:0007669"/>
    <property type="project" value="TreeGrafter"/>
</dbReference>
<keyword evidence="8" id="KW-0479">Metal-binding</keyword>
<feature type="binding site" evidence="8">
    <location>
        <position position="417"/>
    </location>
    <ligand>
        <name>Na(+)</name>
        <dbReference type="ChEBI" id="CHEBI:29101"/>
        <label>1</label>
    </ligand>
</feature>
<reference evidence="13" key="1">
    <citation type="submission" date="2020-11" db="EMBL/GenBank/DDBJ databases">
        <authorList>
            <person name="Tran Van P."/>
        </authorList>
    </citation>
    <scope>NUCLEOTIDE SEQUENCE</scope>
</reference>
<dbReference type="GO" id="GO:0005886">
    <property type="term" value="C:plasma membrane"/>
    <property type="evidence" value="ECO:0007669"/>
    <property type="project" value="TreeGrafter"/>
</dbReference>
<dbReference type="PROSITE" id="PS50267">
    <property type="entry name" value="NA_NEUROTRAN_SYMP_3"/>
    <property type="match status" value="1"/>
</dbReference>
<evidence type="ECO:0000256" key="11">
    <source>
        <dbReference type="SAM" id="MobiDB-lite"/>
    </source>
</evidence>
<evidence type="ECO:0000256" key="1">
    <source>
        <dbReference type="ARBA" id="ARBA00004141"/>
    </source>
</evidence>
<keyword evidence="8" id="KW-0915">Sodium</keyword>
<evidence type="ECO:0000256" key="6">
    <source>
        <dbReference type="ARBA" id="ARBA00022989"/>
    </source>
</evidence>
<gene>
    <name evidence="13" type="ORF">CTOB1V02_LOCUS933</name>
</gene>
<feature type="transmembrane region" description="Helical" evidence="12">
    <location>
        <begin position="264"/>
        <end position="281"/>
    </location>
</feature>
<dbReference type="Pfam" id="PF00209">
    <property type="entry name" value="SNF"/>
    <property type="match status" value="1"/>
</dbReference>
<feature type="binding site" evidence="8">
    <location>
        <position position="320"/>
    </location>
    <ligand>
        <name>Na(+)</name>
        <dbReference type="ChEBI" id="CHEBI:29101"/>
        <label>2</label>
    </ligand>
</feature>
<dbReference type="GO" id="GO:0015293">
    <property type="term" value="F:symporter activity"/>
    <property type="evidence" value="ECO:0007669"/>
    <property type="project" value="UniProtKB-KW"/>
</dbReference>
<dbReference type="PRINTS" id="PR00176">
    <property type="entry name" value="NANEUSMPORT"/>
</dbReference>
<keyword evidence="3 10" id="KW-0813">Transport</keyword>
<dbReference type="PANTHER" id="PTHR11616">
    <property type="entry name" value="SODIUM/CHLORIDE DEPENDENT TRANSPORTER"/>
    <property type="match status" value="1"/>
</dbReference>
<feature type="compositionally biased region" description="Polar residues" evidence="11">
    <location>
        <begin position="629"/>
        <end position="640"/>
    </location>
</feature>
<feature type="region of interest" description="Disordered" evidence="11">
    <location>
        <begin position="629"/>
        <end position="651"/>
    </location>
</feature>
<feature type="transmembrane region" description="Helical" evidence="12">
    <location>
        <begin position="447"/>
        <end position="465"/>
    </location>
</feature>
<feature type="region of interest" description="Disordered" evidence="11">
    <location>
        <begin position="1"/>
        <end position="43"/>
    </location>
</feature>
<feature type="binding site" evidence="8">
    <location>
        <position position="352"/>
    </location>
    <ligand>
        <name>Na(+)</name>
        <dbReference type="ChEBI" id="CHEBI:29101"/>
        <label>2</label>
    </ligand>
</feature>